<comment type="caution">
    <text evidence="2">The sequence shown here is derived from an EMBL/GenBank/DDBJ whole genome shotgun (WGS) entry which is preliminary data.</text>
</comment>
<dbReference type="InterPro" id="IPR011256">
    <property type="entry name" value="Reg_factor_effector_dom_sf"/>
</dbReference>
<feature type="domain" description="AraC effector-binding" evidence="1">
    <location>
        <begin position="4"/>
        <end position="160"/>
    </location>
</feature>
<proteinExistence type="predicted"/>
<dbReference type="SMART" id="SM00871">
    <property type="entry name" value="AraC_E_bind"/>
    <property type="match status" value="1"/>
</dbReference>
<evidence type="ECO:0000259" key="1">
    <source>
        <dbReference type="SMART" id="SM00871"/>
    </source>
</evidence>
<evidence type="ECO:0000313" key="2">
    <source>
        <dbReference type="EMBL" id="OLR94143.1"/>
    </source>
</evidence>
<dbReference type="EMBL" id="MKQR01000007">
    <property type="protein sequence ID" value="OLR94143.1"/>
    <property type="molecule type" value="Genomic_DNA"/>
</dbReference>
<reference evidence="2 3" key="1">
    <citation type="submission" date="2016-10" db="EMBL/GenBank/DDBJ databases">
        <title>The Draft Genome Sequence of Actinokineospora bangkokensis 44EHWT reveals the biosynthetic pathway of antifungal compounds Thailandins with unusual extender unit butylmalonyl-CoA.</title>
        <authorList>
            <person name="Greule A."/>
            <person name="Intra B."/>
            <person name="Flemming S."/>
            <person name="Rommel M.G."/>
            <person name="Panbangred W."/>
            <person name="Bechthold A."/>
        </authorList>
    </citation>
    <scope>NUCLEOTIDE SEQUENCE [LARGE SCALE GENOMIC DNA]</scope>
    <source>
        <strain evidence="2 3">44EHW</strain>
    </source>
</reference>
<dbReference type="InterPro" id="IPR010499">
    <property type="entry name" value="AraC_E-bd"/>
</dbReference>
<protein>
    <recommendedName>
        <fullName evidence="1">AraC effector-binding domain-containing protein</fullName>
    </recommendedName>
</protein>
<dbReference type="InterPro" id="IPR029442">
    <property type="entry name" value="GyrI-like"/>
</dbReference>
<dbReference type="AlphaFoldDB" id="A0A1Q9LQ77"/>
<dbReference type="STRING" id="1193682.BJP25_10040"/>
<keyword evidence="3" id="KW-1185">Reference proteome</keyword>
<dbReference type="Pfam" id="PF06445">
    <property type="entry name" value="GyrI-like"/>
    <property type="match status" value="1"/>
</dbReference>
<gene>
    <name evidence="2" type="ORF">BJP25_10040</name>
</gene>
<dbReference type="Gene3D" id="3.20.80.10">
    <property type="entry name" value="Regulatory factor, effector binding domain"/>
    <property type="match status" value="1"/>
</dbReference>
<dbReference type="SUPFAM" id="SSF55136">
    <property type="entry name" value="Probable bacterial effector-binding domain"/>
    <property type="match status" value="1"/>
</dbReference>
<name>A0A1Q9LQ77_9PSEU</name>
<dbReference type="RefSeq" id="WP_075973525.1">
    <property type="nucleotide sequence ID" value="NZ_MKQR01000007.1"/>
</dbReference>
<organism evidence="2 3">
    <name type="scientific">Actinokineospora bangkokensis</name>
    <dbReference type="NCBI Taxonomy" id="1193682"/>
    <lineage>
        <taxon>Bacteria</taxon>
        <taxon>Bacillati</taxon>
        <taxon>Actinomycetota</taxon>
        <taxon>Actinomycetes</taxon>
        <taxon>Pseudonocardiales</taxon>
        <taxon>Pseudonocardiaceae</taxon>
        <taxon>Actinokineospora</taxon>
    </lineage>
</organism>
<sequence length="162" mass="18103">MSSSEPRVETRSARPYACIRTRAPLSEWGRVNALVGEVRAWLDERGVAVVGAPQYRYHSVDVAGEIDVEVGWCVAEPVEGDGRVRPGEWPAGEYAVCDHVGSPDRITEAFARLDEWSARTGRPFAKRGETWVGRFETYLTDPAHEPDLDRWRTEVAYLLGTG</sequence>
<evidence type="ECO:0000313" key="3">
    <source>
        <dbReference type="Proteomes" id="UP000186040"/>
    </source>
</evidence>
<dbReference type="Proteomes" id="UP000186040">
    <property type="component" value="Unassembled WGS sequence"/>
</dbReference>
<accession>A0A1Q9LQ77</accession>
<dbReference type="OrthoDB" id="64208at2"/>